<evidence type="ECO:0000313" key="2">
    <source>
        <dbReference type="EMBL" id="KGG52786.1"/>
    </source>
</evidence>
<feature type="repeat" description="WD" evidence="1">
    <location>
        <begin position="109"/>
        <end position="156"/>
    </location>
</feature>
<dbReference type="HOGENOM" id="CLU_000288_57_15_1"/>
<dbReference type="PANTHER" id="PTHR19920:SF0">
    <property type="entry name" value="CYTOSOLIC IRON-SULFUR PROTEIN ASSEMBLY PROTEIN CIAO1-RELATED"/>
    <property type="match status" value="1"/>
</dbReference>
<feature type="repeat" description="WD" evidence="1">
    <location>
        <begin position="164"/>
        <end position="196"/>
    </location>
</feature>
<comment type="caution">
    <text evidence="2">The sequence shown here is derived from an EMBL/GenBank/DDBJ whole genome shotgun (WGS) entry which is preliminary data.</text>
</comment>
<dbReference type="VEuPathDB" id="MicrosporidiaDB:DI09_135p30"/>
<organism evidence="2 3">
    <name type="scientific">Mitosporidium daphniae</name>
    <dbReference type="NCBI Taxonomy" id="1485682"/>
    <lineage>
        <taxon>Eukaryota</taxon>
        <taxon>Fungi</taxon>
        <taxon>Fungi incertae sedis</taxon>
        <taxon>Microsporidia</taxon>
        <taxon>Mitosporidium</taxon>
    </lineage>
</organism>
<dbReference type="InterPro" id="IPR001680">
    <property type="entry name" value="WD40_rpt"/>
</dbReference>
<dbReference type="Gene3D" id="2.130.10.10">
    <property type="entry name" value="YVTN repeat-like/Quinoprotein amine dehydrogenase"/>
    <property type="match status" value="1"/>
</dbReference>
<dbReference type="PROSITE" id="PS50294">
    <property type="entry name" value="WD_REPEATS_REGION"/>
    <property type="match status" value="2"/>
</dbReference>
<dbReference type="Proteomes" id="UP000029725">
    <property type="component" value="Unassembled WGS sequence"/>
</dbReference>
<accession>A0A098VYD5</accession>
<dbReference type="RefSeq" id="XP_013239222.1">
    <property type="nucleotide sequence ID" value="XM_013383768.1"/>
</dbReference>
<dbReference type="AlphaFoldDB" id="A0A098VYD5"/>
<feature type="repeat" description="WD" evidence="1">
    <location>
        <begin position="217"/>
        <end position="247"/>
    </location>
</feature>
<dbReference type="PROSITE" id="PS50082">
    <property type="entry name" value="WD_REPEATS_2"/>
    <property type="match status" value="4"/>
</dbReference>
<keyword evidence="1" id="KW-0853">WD repeat</keyword>
<dbReference type="InterPro" id="IPR015943">
    <property type="entry name" value="WD40/YVTN_repeat-like_dom_sf"/>
</dbReference>
<gene>
    <name evidence="2" type="ORF">DI09_135p30</name>
</gene>
<feature type="repeat" description="WD" evidence="1">
    <location>
        <begin position="52"/>
        <end position="93"/>
    </location>
</feature>
<reference evidence="2 3" key="1">
    <citation type="submission" date="2014-04" db="EMBL/GenBank/DDBJ databases">
        <title>A new species of microsporidia sheds light on the evolution of extreme parasitism.</title>
        <authorList>
            <person name="Haag K.L."/>
            <person name="James T.Y."/>
            <person name="Larsson R."/>
            <person name="Schaer T.M."/>
            <person name="Refardt D."/>
            <person name="Pombert J.-F."/>
            <person name="Ebert D."/>
        </authorList>
    </citation>
    <scope>NUCLEOTIDE SEQUENCE [LARGE SCALE GENOMIC DNA]</scope>
    <source>
        <strain evidence="2 3">UGP3</strain>
        <tissue evidence="2">Spores</tissue>
    </source>
</reference>
<keyword evidence="3" id="KW-1185">Reference proteome</keyword>
<evidence type="ECO:0000256" key="1">
    <source>
        <dbReference type="PROSITE-ProRule" id="PRU00221"/>
    </source>
</evidence>
<dbReference type="EMBL" id="JMKJ01000039">
    <property type="protein sequence ID" value="KGG52786.1"/>
    <property type="molecule type" value="Genomic_DNA"/>
</dbReference>
<dbReference type="GeneID" id="25258324"/>
<dbReference type="OrthoDB" id="7875889at2759"/>
<name>A0A098VYD5_9MICR</name>
<dbReference type="InterPro" id="IPR036322">
    <property type="entry name" value="WD40_repeat_dom_sf"/>
</dbReference>
<dbReference type="SUPFAM" id="SSF50978">
    <property type="entry name" value="WD40 repeat-like"/>
    <property type="match status" value="1"/>
</dbReference>
<dbReference type="GO" id="GO:0097361">
    <property type="term" value="C:cytosolic [4Fe-4S] assembly targeting complex"/>
    <property type="evidence" value="ECO:0007669"/>
    <property type="project" value="TreeGrafter"/>
</dbReference>
<dbReference type="Pfam" id="PF00400">
    <property type="entry name" value="WD40"/>
    <property type="match status" value="5"/>
</dbReference>
<dbReference type="SMART" id="SM00320">
    <property type="entry name" value="WD40"/>
    <property type="match status" value="5"/>
</dbReference>
<evidence type="ECO:0000313" key="3">
    <source>
        <dbReference type="Proteomes" id="UP000029725"/>
    </source>
</evidence>
<proteinExistence type="predicted"/>
<dbReference type="PANTHER" id="PTHR19920">
    <property type="entry name" value="WD40 PROTEIN CIAO1"/>
    <property type="match status" value="1"/>
</dbReference>
<protein>
    <submittedName>
        <fullName evidence="2">Putative cytosolic iron-sulfur protein assembly protein 1</fullName>
    </submittedName>
</protein>
<dbReference type="GO" id="GO:0016226">
    <property type="term" value="P:iron-sulfur cluster assembly"/>
    <property type="evidence" value="ECO:0007669"/>
    <property type="project" value="TreeGrafter"/>
</dbReference>
<sequence length="273" mass="29741">MVDTECRAIFPIHSKRVWQVKTHPSCKSFASCSADGTIQITNIDASESFSLEEVSKKSVRSISYSHDGRLFAACGFDGTTKIWNTSSAPSSASASSTPSVSSYFLICTLEGHENEVKCVDWAPVSLISSATYLLATCGRDKSIWLWAIEVDSFSSSSQEVLAILQEHTQDVKCIAFHPEYPGIMASASADESIRVWVDCDSDVIGRGDGDWVSKALLTGHTGIVWQVAWLTSNLLLSASEDGTARMWGPSSLAYRLAHAIHFAQNSIFRAGDW</sequence>